<keyword evidence="1" id="KW-0732">Signal</keyword>
<dbReference type="Proteomes" id="UP000466794">
    <property type="component" value="Unassembled WGS sequence"/>
</dbReference>
<comment type="caution">
    <text evidence="2">The sequence shown here is derived from an EMBL/GenBank/DDBJ whole genome shotgun (WGS) entry which is preliminary data.</text>
</comment>
<proteinExistence type="predicted"/>
<evidence type="ECO:0008006" key="4">
    <source>
        <dbReference type="Google" id="ProtNLM"/>
    </source>
</evidence>
<evidence type="ECO:0000313" key="3">
    <source>
        <dbReference type="Proteomes" id="UP000466794"/>
    </source>
</evidence>
<dbReference type="EMBL" id="WRPP01000015">
    <property type="protein sequence ID" value="MVU83743.1"/>
    <property type="molecule type" value="Genomic_DNA"/>
</dbReference>
<dbReference type="RefSeq" id="WP_157393405.1">
    <property type="nucleotide sequence ID" value="NZ_WRPP01000015.1"/>
</dbReference>
<gene>
    <name evidence="2" type="ORF">GPX89_41725</name>
</gene>
<feature type="chain" id="PRO_5029529918" description="Secreted protein" evidence="1">
    <location>
        <begin position="32"/>
        <end position="136"/>
    </location>
</feature>
<evidence type="ECO:0000313" key="2">
    <source>
        <dbReference type="EMBL" id="MVU83743.1"/>
    </source>
</evidence>
<reference evidence="2 3" key="1">
    <citation type="submission" date="2019-12" db="EMBL/GenBank/DDBJ databases">
        <title>Nocardia sp. nov. ET3-3 isolated from soil.</title>
        <authorList>
            <person name="Kanchanasin P."/>
            <person name="Tanasupawat S."/>
            <person name="Yuki M."/>
            <person name="Kudo T."/>
        </authorList>
    </citation>
    <scope>NUCLEOTIDE SEQUENCE [LARGE SCALE GENOMIC DNA]</scope>
    <source>
        <strain evidence="2 3">ET3-3</strain>
    </source>
</reference>
<dbReference type="AlphaFoldDB" id="A0A7K1VAR3"/>
<protein>
    <recommendedName>
        <fullName evidence="4">Secreted protein</fullName>
    </recommendedName>
</protein>
<evidence type="ECO:0000256" key="1">
    <source>
        <dbReference type="SAM" id="SignalP"/>
    </source>
</evidence>
<feature type="signal peptide" evidence="1">
    <location>
        <begin position="1"/>
        <end position="31"/>
    </location>
</feature>
<name>A0A7K1VAR3_9NOCA</name>
<organism evidence="2 3">
    <name type="scientific">Nocardia terrae</name>
    <dbReference type="NCBI Taxonomy" id="2675851"/>
    <lineage>
        <taxon>Bacteria</taxon>
        <taxon>Bacillati</taxon>
        <taxon>Actinomycetota</taxon>
        <taxon>Actinomycetes</taxon>
        <taxon>Mycobacteriales</taxon>
        <taxon>Nocardiaceae</taxon>
        <taxon>Nocardia</taxon>
    </lineage>
</organism>
<keyword evidence="3" id="KW-1185">Reference proteome</keyword>
<sequence>MRTITRSVTRAAGAAVVATAALAITTGTAAADDWPVQQPNSPIYVDEVHGFLTPTDLDFWNPLVNRARLTSPYGNSTRVVCSGFHGVYTDCWQADADGNPHKLVRLPFNFPNVSGSGAPGGGVSHWVYPGFIPGIS</sequence>
<accession>A0A7K1VAR3</accession>